<evidence type="ECO:0008006" key="3">
    <source>
        <dbReference type="Google" id="ProtNLM"/>
    </source>
</evidence>
<dbReference type="EMBL" id="JBHUON010000017">
    <property type="protein sequence ID" value="MFD2865816.1"/>
    <property type="molecule type" value="Genomic_DNA"/>
</dbReference>
<sequence>MSIAEIKQTKTNLIAWIEQLSDTKMLSVLESIKNSKTNGDWWEDLSVSQRENIDDGIRDVEEGRTVSSTEFWNRLKNG</sequence>
<proteinExistence type="predicted"/>
<reference evidence="2" key="1">
    <citation type="journal article" date="2019" name="Int. J. Syst. Evol. Microbiol.">
        <title>The Global Catalogue of Microorganisms (GCM) 10K type strain sequencing project: providing services to taxonomists for standard genome sequencing and annotation.</title>
        <authorList>
            <consortium name="The Broad Institute Genomics Platform"/>
            <consortium name="The Broad Institute Genome Sequencing Center for Infectious Disease"/>
            <person name="Wu L."/>
            <person name="Ma J."/>
        </authorList>
    </citation>
    <scope>NUCLEOTIDE SEQUENCE [LARGE SCALE GENOMIC DNA]</scope>
    <source>
        <strain evidence="2">KCTC 52232</strain>
    </source>
</reference>
<evidence type="ECO:0000313" key="2">
    <source>
        <dbReference type="Proteomes" id="UP001597601"/>
    </source>
</evidence>
<dbReference type="RefSeq" id="WP_377128836.1">
    <property type="nucleotide sequence ID" value="NZ_JBHUHN010000001.1"/>
</dbReference>
<comment type="caution">
    <text evidence="1">The sequence shown here is derived from an EMBL/GenBank/DDBJ whole genome shotgun (WGS) entry which is preliminary data.</text>
</comment>
<organism evidence="1 2">
    <name type="scientific">Mucilaginibacter antarcticus</name>
    <dbReference type="NCBI Taxonomy" id="1855725"/>
    <lineage>
        <taxon>Bacteria</taxon>
        <taxon>Pseudomonadati</taxon>
        <taxon>Bacteroidota</taxon>
        <taxon>Sphingobacteriia</taxon>
        <taxon>Sphingobacteriales</taxon>
        <taxon>Sphingobacteriaceae</taxon>
        <taxon>Mucilaginibacter</taxon>
    </lineage>
</organism>
<protein>
    <recommendedName>
        <fullName evidence="3">Addiction module component</fullName>
    </recommendedName>
</protein>
<gene>
    <name evidence="1" type="ORF">ACFSYC_14040</name>
</gene>
<accession>A0ABW5XSL9</accession>
<evidence type="ECO:0000313" key="1">
    <source>
        <dbReference type="EMBL" id="MFD2865816.1"/>
    </source>
</evidence>
<keyword evidence="2" id="KW-1185">Reference proteome</keyword>
<dbReference type="Proteomes" id="UP001597601">
    <property type="component" value="Unassembled WGS sequence"/>
</dbReference>
<name>A0ABW5XSL9_9SPHI</name>